<keyword evidence="1" id="KW-0805">Transcription regulation</keyword>
<dbReference type="EMBL" id="JBHTJO010000001">
    <property type="protein sequence ID" value="MFD0987971.1"/>
    <property type="molecule type" value="Genomic_DNA"/>
</dbReference>
<dbReference type="InterPro" id="IPR011711">
    <property type="entry name" value="GntR_C"/>
</dbReference>
<dbReference type="Pfam" id="PF07729">
    <property type="entry name" value="FCD"/>
    <property type="match status" value="1"/>
</dbReference>
<keyword evidence="6" id="KW-1185">Reference proteome</keyword>
<gene>
    <name evidence="5" type="ORF">ACFQ2F_12765</name>
</gene>
<dbReference type="SUPFAM" id="SSF48008">
    <property type="entry name" value="GntR ligand-binding domain-like"/>
    <property type="match status" value="1"/>
</dbReference>
<dbReference type="PANTHER" id="PTHR43537">
    <property type="entry name" value="TRANSCRIPTIONAL REGULATOR, GNTR FAMILY"/>
    <property type="match status" value="1"/>
</dbReference>
<dbReference type="Pfam" id="PF00392">
    <property type="entry name" value="GntR"/>
    <property type="match status" value="1"/>
</dbReference>
<keyword evidence="2" id="KW-0238">DNA-binding</keyword>
<evidence type="ECO:0000259" key="4">
    <source>
        <dbReference type="PROSITE" id="PS50949"/>
    </source>
</evidence>
<dbReference type="Gene3D" id="1.10.10.10">
    <property type="entry name" value="Winged helix-like DNA-binding domain superfamily/Winged helix DNA-binding domain"/>
    <property type="match status" value="1"/>
</dbReference>
<evidence type="ECO:0000256" key="3">
    <source>
        <dbReference type="ARBA" id="ARBA00023163"/>
    </source>
</evidence>
<protein>
    <submittedName>
        <fullName evidence="5">GntR family transcriptional regulator</fullName>
    </submittedName>
</protein>
<dbReference type="InterPro" id="IPR000524">
    <property type="entry name" value="Tscrpt_reg_HTH_GntR"/>
</dbReference>
<dbReference type="SUPFAM" id="SSF46785">
    <property type="entry name" value="Winged helix' DNA-binding domain"/>
    <property type="match status" value="1"/>
</dbReference>
<dbReference type="InterPro" id="IPR036390">
    <property type="entry name" value="WH_DNA-bd_sf"/>
</dbReference>
<dbReference type="PANTHER" id="PTHR43537:SF39">
    <property type="entry name" value="HTH-TYPE TRANSCRIPTIONAL REGULATOR MCBR"/>
    <property type="match status" value="1"/>
</dbReference>
<sequence length="228" mass="25788">MEVGNLKQPAHLRVYKLIRDMILYGELAPGQAVTIQGLTNVLGAGMTPVREAIRRLTSEGALEFMGNRRVCVPVMTEAKLEEFAFARLAIEPKLARWGAEKIGVSKVYELDMIDQALNSAIEHGNVREYLIQNYRFHMAIYQASGKRELINIVERLWLKTGPSLRVMFGRFGTFNLIDMHEQALAALRDNRPDKVEDAMREDILQGIDTIRSGLFEGDAQKEDLIKIS</sequence>
<dbReference type="Proteomes" id="UP001597102">
    <property type="component" value="Unassembled WGS sequence"/>
</dbReference>
<feature type="domain" description="HTH gntR-type" evidence="4">
    <location>
        <begin position="8"/>
        <end position="75"/>
    </location>
</feature>
<comment type="caution">
    <text evidence="5">The sequence shown here is derived from an EMBL/GenBank/DDBJ whole genome shotgun (WGS) entry which is preliminary data.</text>
</comment>
<evidence type="ECO:0000256" key="2">
    <source>
        <dbReference type="ARBA" id="ARBA00023125"/>
    </source>
</evidence>
<evidence type="ECO:0000313" key="5">
    <source>
        <dbReference type="EMBL" id="MFD0987971.1"/>
    </source>
</evidence>
<dbReference type="InterPro" id="IPR008920">
    <property type="entry name" value="TF_FadR/GntR_C"/>
</dbReference>
<dbReference type="PROSITE" id="PS50949">
    <property type="entry name" value="HTH_GNTR"/>
    <property type="match status" value="1"/>
</dbReference>
<dbReference type="InterPro" id="IPR036388">
    <property type="entry name" value="WH-like_DNA-bd_sf"/>
</dbReference>
<proteinExistence type="predicted"/>
<evidence type="ECO:0000256" key="1">
    <source>
        <dbReference type="ARBA" id="ARBA00023015"/>
    </source>
</evidence>
<reference evidence="6" key="1">
    <citation type="journal article" date="2019" name="Int. J. Syst. Evol. Microbiol.">
        <title>The Global Catalogue of Microorganisms (GCM) 10K type strain sequencing project: providing services to taxonomists for standard genome sequencing and annotation.</title>
        <authorList>
            <consortium name="The Broad Institute Genomics Platform"/>
            <consortium name="The Broad Institute Genome Sequencing Center for Infectious Disease"/>
            <person name="Wu L."/>
            <person name="Ma J."/>
        </authorList>
    </citation>
    <scope>NUCLEOTIDE SEQUENCE [LARGE SCALE GENOMIC DNA]</scope>
    <source>
        <strain evidence="6">CCUG 61697</strain>
    </source>
</reference>
<name>A0ABW3JD24_9HYPH</name>
<dbReference type="SMART" id="SM00345">
    <property type="entry name" value="HTH_GNTR"/>
    <property type="match status" value="1"/>
</dbReference>
<keyword evidence="3" id="KW-0804">Transcription</keyword>
<dbReference type="RefSeq" id="WP_379090444.1">
    <property type="nucleotide sequence ID" value="NZ_JBHTJO010000001.1"/>
</dbReference>
<organism evidence="5 6">
    <name type="scientific">Methyloligella solikamskensis</name>
    <dbReference type="NCBI Taxonomy" id="1177756"/>
    <lineage>
        <taxon>Bacteria</taxon>
        <taxon>Pseudomonadati</taxon>
        <taxon>Pseudomonadota</taxon>
        <taxon>Alphaproteobacteria</taxon>
        <taxon>Hyphomicrobiales</taxon>
        <taxon>Hyphomicrobiaceae</taxon>
        <taxon>Methyloligella</taxon>
    </lineage>
</organism>
<accession>A0ABW3JD24</accession>
<dbReference type="SMART" id="SM00895">
    <property type="entry name" value="FCD"/>
    <property type="match status" value="1"/>
</dbReference>
<dbReference type="Gene3D" id="1.20.120.530">
    <property type="entry name" value="GntR ligand-binding domain-like"/>
    <property type="match status" value="1"/>
</dbReference>
<evidence type="ECO:0000313" key="6">
    <source>
        <dbReference type="Proteomes" id="UP001597102"/>
    </source>
</evidence>